<dbReference type="SUPFAM" id="SSF48097">
    <property type="entry name" value="Regulator of G-protein signaling, RGS"/>
    <property type="match status" value="1"/>
</dbReference>
<feature type="region of interest" description="Disordered" evidence="9">
    <location>
        <begin position="437"/>
        <end position="481"/>
    </location>
</feature>
<dbReference type="SUPFAM" id="SSF50729">
    <property type="entry name" value="PH domain-like"/>
    <property type="match status" value="1"/>
</dbReference>
<dbReference type="InterPro" id="IPR000239">
    <property type="entry name" value="GPCR_kinase"/>
</dbReference>
<evidence type="ECO:0000256" key="8">
    <source>
        <dbReference type="PROSITE-ProRule" id="PRU10141"/>
    </source>
</evidence>
<dbReference type="GO" id="GO:0007186">
    <property type="term" value="P:G protein-coupled receptor signaling pathway"/>
    <property type="evidence" value="ECO:0007669"/>
    <property type="project" value="TreeGrafter"/>
</dbReference>
<dbReference type="SMART" id="SM00133">
    <property type="entry name" value="S_TK_X"/>
    <property type="match status" value="1"/>
</dbReference>
<keyword evidence="4 8" id="KW-0547">Nucleotide-binding</keyword>
<evidence type="ECO:0000256" key="7">
    <source>
        <dbReference type="PIRSR" id="PIRSR600239-51"/>
    </source>
</evidence>
<dbReference type="Pfam" id="PF00069">
    <property type="entry name" value="Pkinase"/>
    <property type="match status" value="1"/>
</dbReference>
<dbReference type="PROSITE" id="PS50041">
    <property type="entry name" value="C_TYPE_LECTIN_2"/>
    <property type="match status" value="1"/>
</dbReference>
<dbReference type="Gene3D" id="3.30.200.20">
    <property type="entry name" value="Phosphorylase Kinase, domain 1"/>
    <property type="match status" value="1"/>
</dbReference>
<dbReference type="InterPro" id="IPR000961">
    <property type="entry name" value="AGC-kinase_C"/>
</dbReference>
<dbReference type="PROSITE" id="PS50948">
    <property type="entry name" value="PAN"/>
    <property type="match status" value="1"/>
</dbReference>
<dbReference type="InterPro" id="IPR016187">
    <property type="entry name" value="CTDL_fold"/>
</dbReference>
<feature type="region of interest" description="Disordered" evidence="9">
    <location>
        <begin position="2504"/>
        <end position="2547"/>
    </location>
</feature>
<feature type="active site" description="Proton acceptor" evidence="7">
    <location>
        <position position="2964"/>
    </location>
</feature>
<evidence type="ECO:0000256" key="5">
    <source>
        <dbReference type="ARBA" id="ARBA00022777"/>
    </source>
</evidence>
<dbReference type="FunFam" id="1.10.510.10:FF:000118">
    <property type="entry name" value="G protein-coupled receptor kinase"/>
    <property type="match status" value="1"/>
</dbReference>
<dbReference type="InterPro" id="IPR043502">
    <property type="entry name" value="DNA/RNA_pol_sf"/>
</dbReference>
<dbReference type="PROSITE" id="PS00107">
    <property type="entry name" value="PROTEIN_KINASE_ATP"/>
    <property type="match status" value="1"/>
</dbReference>
<dbReference type="CDD" id="cd00037">
    <property type="entry name" value="CLECT"/>
    <property type="match status" value="1"/>
</dbReference>
<dbReference type="InterPro" id="IPR008271">
    <property type="entry name" value="Ser/Thr_kinase_AS"/>
</dbReference>
<dbReference type="InterPro" id="IPR011993">
    <property type="entry name" value="PH-like_dom_sf"/>
</dbReference>
<dbReference type="GO" id="GO:0001664">
    <property type="term" value="F:G protein-coupled receptor binding"/>
    <property type="evidence" value="ECO:0007669"/>
    <property type="project" value="TreeGrafter"/>
</dbReference>
<dbReference type="PROSITE" id="PS50011">
    <property type="entry name" value="PROTEIN_KINASE_DOM"/>
    <property type="match status" value="1"/>
</dbReference>
<dbReference type="PRINTS" id="PR00717">
    <property type="entry name" value="GPCRKINASE"/>
</dbReference>
<keyword evidence="15" id="KW-1185">Reference proteome</keyword>
<evidence type="ECO:0000259" key="10">
    <source>
        <dbReference type="PROSITE" id="PS50011"/>
    </source>
</evidence>
<evidence type="ECO:0000313" key="15">
    <source>
        <dbReference type="Proteomes" id="UP000095280"/>
    </source>
</evidence>
<feature type="region of interest" description="Disordered" evidence="9">
    <location>
        <begin position="1117"/>
        <end position="1146"/>
    </location>
</feature>
<keyword evidence="6 8" id="KW-0067">ATP-binding</keyword>
<feature type="domain" description="AGC-kinase C-terminal" evidence="14">
    <location>
        <begin position="3101"/>
        <end position="3168"/>
    </location>
</feature>
<dbReference type="FunFam" id="3.30.200.20:FF:000068">
    <property type="entry name" value="G protein-coupled receptor kinase"/>
    <property type="match status" value="1"/>
</dbReference>
<feature type="compositionally biased region" description="Gly residues" evidence="9">
    <location>
        <begin position="1778"/>
        <end position="1789"/>
    </location>
</feature>
<dbReference type="Gene3D" id="1.10.167.10">
    <property type="entry name" value="Regulator of G-protein Signalling 4, domain 2"/>
    <property type="match status" value="1"/>
</dbReference>
<feature type="region of interest" description="Disordered" evidence="9">
    <location>
        <begin position="1083"/>
        <end position="1104"/>
    </location>
</feature>
<feature type="region of interest" description="Disordered" evidence="9">
    <location>
        <begin position="2293"/>
        <end position="2341"/>
    </location>
</feature>
<dbReference type="Gene3D" id="3.10.100.10">
    <property type="entry name" value="Mannose-Binding Protein A, subunit A"/>
    <property type="match status" value="1"/>
</dbReference>
<evidence type="ECO:0000259" key="14">
    <source>
        <dbReference type="PROSITE" id="PS51285"/>
    </source>
</evidence>
<dbReference type="SMART" id="SM00315">
    <property type="entry name" value="RGS"/>
    <property type="match status" value="1"/>
</dbReference>
<feature type="region of interest" description="Disordered" evidence="9">
    <location>
        <begin position="2185"/>
        <end position="2210"/>
    </location>
</feature>
<feature type="compositionally biased region" description="Basic and acidic residues" evidence="9">
    <location>
        <begin position="2293"/>
        <end position="2314"/>
    </location>
</feature>
<dbReference type="InterPro" id="IPR001304">
    <property type="entry name" value="C-type_lectin-like"/>
</dbReference>
<dbReference type="InterPro" id="IPR016137">
    <property type="entry name" value="RGS"/>
</dbReference>
<dbReference type="Pfam" id="PF00615">
    <property type="entry name" value="RGS"/>
    <property type="match status" value="1"/>
</dbReference>
<dbReference type="GO" id="GO:0005524">
    <property type="term" value="F:ATP binding"/>
    <property type="evidence" value="ECO:0007669"/>
    <property type="project" value="UniProtKB-UniRule"/>
</dbReference>
<dbReference type="WBParaSite" id="maker-uti_cns_0003074-snap-gene-0.3-mRNA-1">
    <property type="protein sequence ID" value="maker-uti_cns_0003074-snap-gene-0.3-mRNA-1"/>
    <property type="gene ID" value="maker-uti_cns_0003074-snap-gene-0.3"/>
</dbReference>
<accession>A0A1I8GUN9</accession>
<dbReference type="GO" id="GO:0009966">
    <property type="term" value="P:regulation of signal transduction"/>
    <property type="evidence" value="ECO:0007669"/>
    <property type="project" value="TreeGrafter"/>
</dbReference>
<evidence type="ECO:0000313" key="16">
    <source>
        <dbReference type="WBParaSite" id="maker-uti_cns_0003074-snap-gene-0.3-mRNA-1"/>
    </source>
</evidence>
<evidence type="ECO:0000259" key="12">
    <source>
        <dbReference type="PROSITE" id="PS50132"/>
    </source>
</evidence>
<evidence type="ECO:0000256" key="3">
    <source>
        <dbReference type="ARBA" id="ARBA00022679"/>
    </source>
</evidence>
<organism evidence="15 16">
    <name type="scientific">Macrostomum lignano</name>
    <dbReference type="NCBI Taxonomy" id="282301"/>
    <lineage>
        <taxon>Eukaryota</taxon>
        <taxon>Metazoa</taxon>
        <taxon>Spiralia</taxon>
        <taxon>Lophotrochozoa</taxon>
        <taxon>Platyhelminthes</taxon>
        <taxon>Rhabditophora</taxon>
        <taxon>Macrostomorpha</taxon>
        <taxon>Macrostomida</taxon>
        <taxon>Macrostomidae</taxon>
        <taxon>Macrostomum</taxon>
    </lineage>
</organism>
<protein>
    <submittedName>
        <fullName evidence="16">C-type lectin domain-containing protein</fullName>
    </submittedName>
</protein>
<feature type="region of interest" description="Disordered" evidence="9">
    <location>
        <begin position="822"/>
        <end position="854"/>
    </location>
</feature>
<feature type="compositionally biased region" description="Basic and acidic residues" evidence="9">
    <location>
        <begin position="2190"/>
        <end position="2206"/>
    </location>
</feature>
<name>A0A1I8GUN9_9PLAT</name>
<feature type="domain" description="Protein kinase" evidence="10">
    <location>
        <begin position="2837"/>
        <end position="3100"/>
    </location>
</feature>
<feature type="compositionally biased region" description="Low complexity" evidence="9">
    <location>
        <begin position="466"/>
        <end position="481"/>
    </location>
</feature>
<dbReference type="PANTHER" id="PTHR24355">
    <property type="entry name" value="G PROTEIN-COUPLED RECEPTOR KINASE/RIBOSOMAL PROTEIN S6 KINASE"/>
    <property type="match status" value="1"/>
</dbReference>
<dbReference type="PROSITE" id="PS50132">
    <property type="entry name" value="RGS"/>
    <property type="match status" value="1"/>
</dbReference>
<keyword evidence="2" id="KW-0723">Serine/threonine-protein kinase</keyword>
<evidence type="ECO:0000256" key="4">
    <source>
        <dbReference type="ARBA" id="ARBA00022741"/>
    </source>
</evidence>
<evidence type="ECO:0000256" key="1">
    <source>
        <dbReference type="ARBA" id="ARBA00009793"/>
    </source>
</evidence>
<reference evidence="16" key="1">
    <citation type="submission" date="2016-11" db="UniProtKB">
        <authorList>
            <consortium name="WormBaseParasite"/>
        </authorList>
    </citation>
    <scope>IDENTIFICATION</scope>
</reference>
<dbReference type="Proteomes" id="UP000095280">
    <property type="component" value="Unplaced"/>
</dbReference>
<dbReference type="SMART" id="SM00034">
    <property type="entry name" value="CLECT"/>
    <property type="match status" value="1"/>
</dbReference>
<dbReference type="SMART" id="SM00220">
    <property type="entry name" value="S_TKc"/>
    <property type="match status" value="1"/>
</dbReference>
<dbReference type="InterPro" id="IPR000719">
    <property type="entry name" value="Prot_kinase_dom"/>
</dbReference>
<dbReference type="PROSITE" id="PS00108">
    <property type="entry name" value="PROTEIN_KINASE_ST"/>
    <property type="match status" value="1"/>
</dbReference>
<dbReference type="SUPFAM" id="SSF56112">
    <property type="entry name" value="Protein kinase-like (PK-like)"/>
    <property type="match status" value="1"/>
</dbReference>
<feature type="compositionally biased region" description="Gly residues" evidence="9">
    <location>
        <begin position="1882"/>
        <end position="1892"/>
    </location>
</feature>
<feature type="region of interest" description="Disordered" evidence="9">
    <location>
        <begin position="1778"/>
        <end position="1910"/>
    </location>
</feature>
<evidence type="ECO:0000256" key="6">
    <source>
        <dbReference type="ARBA" id="ARBA00022840"/>
    </source>
</evidence>
<dbReference type="Gene3D" id="1.10.510.10">
    <property type="entry name" value="Transferase(Phosphotransferase) domain 1"/>
    <property type="match status" value="1"/>
</dbReference>
<feature type="region of interest" description="Disordered" evidence="9">
    <location>
        <begin position="1959"/>
        <end position="2034"/>
    </location>
</feature>
<evidence type="ECO:0000259" key="11">
    <source>
        <dbReference type="PROSITE" id="PS50041"/>
    </source>
</evidence>
<evidence type="ECO:0000256" key="2">
    <source>
        <dbReference type="ARBA" id="ARBA00022527"/>
    </source>
</evidence>
<feature type="binding site" evidence="8">
    <location>
        <position position="2866"/>
    </location>
    <ligand>
        <name>ATP</name>
        <dbReference type="ChEBI" id="CHEBI:30616"/>
    </ligand>
</feature>
<proteinExistence type="inferred from homology"/>
<comment type="similarity">
    <text evidence="1">Belongs to the protein kinase superfamily. AGC Ser/Thr protein kinase family. GPRK subfamily.</text>
</comment>
<dbReference type="InterPro" id="IPR044926">
    <property type="entry name" value="RGS_subdomain_2"/>
</dbReference>
<feature type="domain" description="C-type lectin" evidence="11">
    <location>
        <begin position="645"/>
        <end position="749"/>
    </location>
</feature>
<feature type="domain" description="Apple" evidence="13">
    <location>
        <begin position="543"/>
        <end position="628"/>
    </location>
</feature>
<feature type="compositionally biased region" description="Polar residues" evidence="9">
    <location>
        <begin position="2504"/>
        <end position="2519"/>
    </location>
</feature>
<dbReference type="SUPFAM" id="SSF56672">
    <property type="entry name" value="DNA/RNA polymerases"/>
    <property type="match status" value="1"/>
</dbReference>
<feature type="compositionally biased region" description="Basic and acidic residues" evidence="9">
    <location>
        <begin position="2244"/>
        <end position="2274"/>
    </location>
</feature>
<feature type="region of interest" description="Disordered" evidence="9">
    <location>
        <begin position="900"/>
        <end position="929"/>
    </location>
</feature>
<evidence type="ECO:0000256" key="9">
    <source>
        <dbReference type="SAM" id="MobiDB-lite"/>
    </source>
</evidence>
<dbReference type="InterPro" id="IPR017441">
    <property type="entry name" value="Protein_kinase_ATP_BS"/>
</dbReference>
<dbReference type="PROSITE" id="PS51285">
    <property type="entry name" value="AGC_KINASE_CTER"/>
    <property type="match status" value="1"/>
</dbReference>
<keyword evidence="5" id="KW-0418">Kinase</keyword>
<dbReference type="PANTHER" id="PTHR24355:SF18">
    <property type="entry name" value="G PROTEIN-COUPLED RECEPTOR KINASE"/>
    <property type="match status" value="1"/>
</dbReference>
<feature type="domain" description="RGS" evidence="12">
    <location>
        <begin position="2696"/>
        <end position="2821"/>
    </location>
</feature>
<feature type="compositionally biased region" description="Basic and acidic residues" evidence="9">
    <location>
        <begin position="2379"/>
        <end position="2402"/>
    </location>
</feature>
<feature type="compositionally biased region" description="Basic and acidic residues" evidence="9">
    <location>
        <begin position="2412"/>
        <end position="2423"/>
    </location>
</feature>
<keyword evidence="3" id="KW-0808">Transferase</keyword>
<dbReference type="SUPFAM" id="SSF56436">
    <property type="entry name" value="C-type lectin-like"/>
    <property type="match status" value="1"/>
</dbReference>
<sequence>RVANETFERYKFRQRRQNEHESIDSFVSGLKQLIKTCSFEKPAYELTAPTRYPRRRQYPTPKELQNQWNRQLGGRHQQLAQRGKCSGKQIKVCVGSVLKIFTRLLKDALNCLAECADRCSTALDNVELLLTLGSSKQQSGLFLNLQNKISKFYSELVDLAVKENNGIAITALQYGTLYPMFGADVSARQMPTDNSPVNIVTNIERTAATPVDLYIVYAFERKVKLNMINNSSSVIIFYKTKVTLRKPIYTGVTVLDESKRLMYQFFYGMKQQYKDKMKLLYTDTDSFIMDIQTEDIYQDMLQQKDLFDLSEYDESCRTQNGDQVFDATNKKTICTAKVISLAEPLQPDCSPPDFHVLAEAKVGGEPVTMCRLSAECTISKQANSVSTQCCIHPGSPVSMEIFYRPRIRLSGLRRETAQAARVIALSTGSLETMQRHRARSITKATPLTESVAVDETEGAPVPVGRAPSTSAAAPPAPAAGSADSAQMMRAARCFAPHWTQGSLALNFAGPNWSQAKAARMLALHALLLLLLWAAPPQLLSESCSSPRAAFHPTTGLDCVSSDFTRTLSGLCSPLECSHACANKRSCQAFTVRSSGACQCRLFEFDKCSHRVQSVPNCTNQVTVYVRSLPGVPPGHLCPPEYRHARYGTSYKLVTAGAVTWSAASQSCSSDPGLSKFADAIDRDEAEYLQLLQHRIASSSSFFIGGRAEQPRNKSNWFWTACQLPVDPTVWHSGEPNTDAPSACASLYSGFSSGLHFAARVAQRRRAAHGVAKAAGPRPGLRLLVAVLLRQRLKALPVADATGAAAQKGFPAGSDAAAVPAAKLQQGDGEHHDEQRQQQQQADEQRGLRVPHQHQRPLVHRPLAGKVVGRIRLGGQAGHGEFPQPAGHLRRRRTRSHLNLGHQQSRPAGSHGHRMRPGEAAPGLPHRPAGGVHREAVAAAADGVHLAGLRRIGHRVHGVAELLGGEATLGPAGLPVPALHPGPLAVRHADQAVGLDQRQAVRHHQHPVGTLKLALEGAVGAEHHHPVVAVAVGHKHVACAAGHRVGRLAEAALAVGGCQADAHSQQGLVVRRELQHLRGRAGLWGMKKTPRPQPEITPPLASSSSTVSSLMAPSLCSASDSRLSGSKAPGPHTLAPRWNTKTRPSGPAATPLICRMSSRGGGVVGHSGHFMRSSRGRRRVRDALPRRRSLGRVGKGVGGRLAGQIVQRVLRDFAPKPARLRRSIRAAAAAGEDVTELGPGRRGEHDVEVAHLVVVSRADVVRLSLAGGVVDAPGRQVVAVSDGDARSGRVEGLRPLRAGPPDLLHILQVGAQAVADNGPAERVGVRDVQGGVLRPRLDAAAVGHHQEDAGCEWLRPAAQLQVHSGAVGLTAAVEVVHLDHDVLDAAGAANHEARVGGQAQLGGVPGPGVHNLGAAAGADAAAVANFARLHLRPLAAVKQHVVRHRHVGEGLEAHDVELLARVCRDFADSMVCYVRLVVVLLLAQILLTQAVTSSGLNNGTRVRNKRFYCLGRHERCAYSRDCCSRNCLMLLGFVGICIPLSHFEEAYMKAVQPAALLEADHRAGRVSSRARSEREPAAVIVADAAVAATAVATAAAAGPASAPAAAAGELGGQQTQGYAEVPQTGAVDEESPAAVANRRPEGEENCSGWQRATRAGVGDLDGGPDGPGGQLHRCGGEHVAVKCLTSVFKAAAVAAAAAAATAGAARCRLNAELAFEGQVAKSHPAEAGRQQVAVGCAGSQQGGQQHHGADGQVVARLLRAAARTLEQMPKKKAEVEWEGGGFGGVAGHGGGQRHQHGQAGQCGQPAGGASPGQQRRVASRPAEGGEVVAGGCQQQVGGQLQQRDGQASRGGRGQQRKASQEVGGGQADEEDEVGAAEGRPAAGRGGHGQGGRVAGRAQQEEEQQVGKFQAGQAAGYGHRLTDVRLCPRNFSNLSAQSFEFIEQVVEPWVDSDVITRTVWGPSDAAESDGHGSRSSGKEAQQGDGSPPPAWRRRRSSGSGGLAVDPDAVVVKQDDDSREGAGGGDQQQQDGRQQAATADVDFGNLRSRHPLSSKRLAKNSLFTSYTHQLSQRAKQQRYLKGSPAAVSQMTVSAVSLRLCRDLSPHNLHLHPRLRFRGGARLGHRCRRRQCDRRIAFAGSRFGAKQAQRGVGEGGRVAAAAAASGLVADARVAIVGVGSAAAAEGAALAAEDEGGRQQHEGADDHHQQGEAEEDGANLHGESLVNISNTDCGDTELKHSGDRVQDCGDTELKHSGDRVQDCGDTEAKAQRRSTEIESRTAGTWKLKHSGDRVQDCGDTELKHSGDRVQDCGDTEAKAQRRSSPGLRGHGAKAQRRSTEIESRTAGTWKLKHSGDRVQDCGDTELKHSGDRVQDCGDTELKHSGDRVQDCGDTEAKAQRRSTEIESRTAGTRKLKHSGDRVQDCGDTELKHSGDRVQDCGDTELKHSGDRVQDCGDTELKHSGDRVQDCGDTEAKAQRRSSASCGCVNKMPCVLASCWSQSMPRCHSSLQREQNTKPQAGQDTRQPRSGRFRRRRPSENFRSRGPGTLKTVSQPALGQKVQVAPVQLGRAQRLDLAGEQLADAGAGAVWAADEADVALSDQQRHGRQKAQPQSLSVIMSDLATSSIHSLHWLRPLRFLPDSLCSICRLREEAVLADVSFLMAMEKSKSTPAARASKKITLPDPSIRSVMIKYLSKTGEITFDKIFNQRLGFLLFKEFVEQQMEELAQVLSFYEEVQKFEELDCEEMRLKLGRNIYDSFIMQELLAQSHRFSMSLVKNVQELLTASRRSNFLPQDTFRPYTAEIRDVLEKEGFEPFLKSDRFTRFCQWKNLELNINLTMNDFSVHRIIGRGGFGEVYGCRKADTGKMYAMKCLDKKRIKLKGGETLALNERIMLSLVSTGDSCPFIVCMTYAFQTNEKLCFILDLMNGGDLHYHLSQHGVFAEKEVKFYAAEVILGLEHMHSRFVVYRDLKPANILLDENGHVRISDLGLACDFSRKKPHASVGTHGYMAPEVLQKGAAYDSSADWFSLGCMLYKLLKGHSPFRHHKTRDKHEIDRMTLTVSPDLTDSASPEIRALLEGLLARDVDQRLGCRGRGAAEVKEHPFFAGIDWTQVYLQKYPAPLVPPRGEVNAHDAFDIGSFDEEDTKGIKLTDIDQQLYRNFPLVVSERWQLEVSETVFKVVNQDMDKAELKRKAKRDDSGELAADSDCIVEGEVQRLGGPFLQSWQKKHLKLFPNRLEFHSKSRDSVLLKKSAELISMFDIKDICPEFQKLNKYENCIVINLKSDQKVYITS</sequence>
<dbReference type="InterPro" id="IPR003609">
    <property type="entry name" value="Pan_app"/>
</dbReference>
<dbReference type="GO" id="GO:0004703">
    <property type="term" value="F:G protein-coupled receptor kinase activity"/>
    <property type="evidence" value="ECO:0007669"/>
    <property type="project" value="InterPro"/>
</dbReference>
<evidence type="ECO:0000259" key="13">
    <source>
        <dbReference type="PROSITE" id="PS50948"/>
    </source>
</evidence>
<dbReference type="InterPro" id="IPR011009">
    <property type="entry name" value="Kinase-like_dom_sf"/>
</dbReference>
<feature type="compositionally biased region" description="Low complexity" evidence="9">
    <location>
        <begin position="1823"/>
        <end position="1846"/>
    </location>
</feature>
<dbReference type="Gene3D" id="2.30.29.30">
    <property type="entry name" value="Pleckstrin-homology domain (PH domain)/Phosphotyrosine-binding domain (PTB)"/>
    <property type="match status" value="1"/>
</dbReference>
<feature type="compositionally biased region" description="Low complexity" evidence="9">
    <location>
        <begin position="2024"/>
        <end position="2034"/>
    </location>
</feature>
<dbReference type="InterPro" id="IPR016186">
    <property type="entry name" value="C-type_lectin-like/link_sf"/>
</dbReference>
<feature type="region of interest" description="Disordered" evidence="9">
    <location>
        <begin position="2244"/>
        <end position="2278"/>
    </location>
</feature>
<feature type="region of interest" description="Disordered" evidence="9">
    <location>
        <begin position="2379"/>
        <end position="2423"/>
    </location>
</feature>
<dbReference type="InterPro" id="IPR036305">
    <property type="entry name" value="RGS_sf"/>
</dbReference>